<organism evidence="1 2">
    <name type="scientific">Symbiodinium pilosum</name>
    <name type="common">Dinoflagellate</name>
    <dbReference type="NCBI Taxonomy" id="2952"/>
    <lineage>
        <taxon>Eukaryota</taxon>
        <taxon>Sar</taxon>
        <taxon>Alveolata</taxon>
        <taxon>Dinophyceae</taxon>
        <taxon>Suessiales</taxon>
        <taxon>Symbiodiniaceae</taxon>
        <taxon>Symbiodinium</taxon>
    </lineage>
</organism>
<gene>
    <name evidence="1" type="ORF">SPIL2461_LOCUS5843</name>
</gene>
<dbReference type="Proteomes" id="UP000649617">
    <property type="component" value="Unassembled WGS sequence"/>
</dbReference>
<comment type="caution">
    <text evidence="1">The sequence shown here is derived from an EMBL/GenBank/DDBJ whole genome shotgun (WGS) entry which is preliminary data.</text>
</comment>
<name>A0A812MV75_SYMPI</name>
<keyword evidence="2" id="KW-1185">Reference proteome</keyword>
<dbReference type="AlphaFoldDB" id="A0A812MV75"/>
<evidence type="ECO:0000313" key="1">
    <source>
        <dbReference type="EMBL" id="CAE7268133.1"/>
    </source>
</evidence>
<protein>
    <submittedName>
        <fullName evidence="1">Uncharacterized protein</fullName>
    </submittedName>
</protein>
<reference evidence="1" key="1">
    <citation type="submission" date="2021-02" db="EMBL/GenBank/DDBJ databases">
        <authorList>
            <person name="Dougan E. K."/>
            <person name="Rhodes N."/>
            <person name="Thang M."/>
            <person name="Chan C."/>
        </authorList>
    </citation>
    <scope>NUCLEOTIDE SEQUENCE</scope>
</reference>
<feature type="non-terminal residue" evidence="1">
    <location>
        <position position="1"/>
    </location>
</feature>
<dbReference type="EMBL" id="CAJNIZ010008502">
    <property type="protein sequence ID" value="CAE7268133.1"/>
    <property type="molecule type" value="Genomic_DNA"/>
</dbReference>
<sequence>VLRYATSWRCALTTDADDSAICKALIARVPAPRGPTVAAEPALPHASYAFARLCRGWGGGTRRGLAEEAAAK</sequence>
<evidence type="ECO:0000313" key="2">
    <source>
        <dbReference type="Proteomes" id="UP000649617"/>
    </source>
</evidence>
<accession>A0A812MV75</accession>
<proteinExistence type="predicted"/>
<feature type="non-terminal residue" evidence="1">
    <location>
        <position position="72"/>
    </location>
</feature>